<dbReference type="EC" id="1.14.19.-" evidence="3"/>
<accession>A0A975H3Y4</accession>
<evidence type="ECO:0000256" key="1">
    <source>
        <dbReference type="SAM" id="Phobius"/>
    </source>
</evidence>
<feature type="transmembrane region" description="Helical" evidence="1">
    <location>
        <begin position="125"/>
        <end position="146"/>
    </location>
</feature>
<dbReference type="Pfam" id="PF00487">
    <property type="entry name" value="FA_desaturase"/>
    <property type="match status" value="1"/>
</dbReference>
<feature type="transmembrane region" description="Helical" evidence="1">
    <location>
        <begin position="179"/>
        <end position="200"/>
    </location>
</feature>
<evidence type="ECO:0000259" key="2">
    <source>
        <dbReference type="Pfam" id="PF00487"/>
    </source>
</evidence>
<dbReference type="GO" id="GO:0006629">
    <property type="term" value="P:lipid metabolic process"/>
    <property type="evidence" value="ECO:0007669"/>
    <property type="project" value="InterPro"/>
</dbReference>
<feature type="transmembrane region" description="Helical" evidence="1">
    <location>
        <begin position="74"/>
        <end position="93"/>
    </location>
</feature>
<sequence length="308" mass="35643">MPAPAAPPLRHGRQNLAILLAQTAACLGLIQALHLPMAWPWKALVLMVFCIVMQGTFSMMHEACHGNGHPHRRLNALVGVWAATLFGSAYTLIRVNHEGHHVRNRTPAELAEYILPGESRLTKTALYYFAVLGGIWLGSFAATLLLPFVPFRFAKALAVRWQSMDGYNRSFAEFSARDWWALRLESILFVAFWIGVVWLFDWRWPVLALAYAAFAFSYSSLQWIYHLRTPLDRVEGAYDLRAPWFIRWPFLNFNYNLSHHRYPRAPWQELHARAIAHETQPLWRRWIGVLRPPEPFPARPDLLTKVYF</sequence>
<feature type="transmembrane region" description="Helical" evidence="1">
    <location>
        <begin position="206"/>
        <end position="225"/>
    </location>
</feature>
<keyword evidence="1" id="KW-1133">Transmembrane helix</keyword>
<reference evidence="3" key="1">
    <citation type="submission" date="2021-03" db="EMBL/GenBank/DDBJ databases">
        <title>Ottowia sp. 27C isolated from the cloaca of a Giant Asian pond turtle (Heosemys grandis).</title>
        <authorList>
            <person name="Spergser J."/>
            <person name="Busse H.-J."/>
        </authorList>
    </citation>
    <scope>NUCLEOTIDE SEQUENCE</scope>
    <source>
        <strain evidence="3">27C</strain>
    </source>
</reference>
<dbReference type="Proteomes" id="UP000663903">
    <property type="component" value="Chromosome"/>
</dbReference>
<name>A0A975H3Y4_9BURK</name>
<dbReference type="RefSeq" id="WP_208009527.1">
    <property type="nucleotide sequence ID" value="NZ_CP071796.1"/>
</dbReference>
<gene>
    <name evidence="3" type="ORF">J1M35_02340</name>
</gene>
<feature type="transmembrane region" description="Helical" evidence="1">
    <location>
        <begin position="42"/>
        <end position="62"/>
    </location>
</feature>
<organism evidence="3 4">
    <name type="scientific">Ottowia testudinis</name>
    <dbReference type="NCBI Taxonomy" id="2816950"/>
    <lineage>
        <taxon>Bacteria</taxon>
        <taxon>Pseudomonadati</taxon>
        <taxon>Pseudomonadota</taxon>
        <taxon>Betaproteobacteria</taxon>
        <taxon>Burkholderiales</taxon>
        <taxon>Comamonadaceae</taxon>
        <taxon>Ottowia</taxon>
    </lineage>
</organism>
<evidence type="ECO:0000313" key="4">
    <source>
        <dbReference type="Proteomes" id="UP000663903"/>
    </source>
</evidence>
<proteinExistence type="predicted"/>
<dbReference type="GO" id="GO:0016491">
    <property type="term" value="F:oxidoreductase activity"/>
    <property type="evidence" value="ECO:0007669"/>
    <property type="project" value="UniProtKB-KW"/>
</dbReference>
<keyword evidence="3" id="KW-0560">Oxidoreductase</keyword>
<evidence type="ECO:0000313" key="3">
    <source>
        <dbReference type="EMBL" id="QTD45780.1"/>
    </source>
</evidence>
<dbReference type="CDD" id="cd01060">
    <property type="entry name" value="Membrane-FADS-like"/>
    <property type="match status" value="1"/>
</dbReference>
<dbReference type="KEGG" id="otd:J1M35_02340"/>
<feature type="domain" description="Fatty acid desaturase" evidence="2">
    <location>
        <begin position="41"/>
        <end position="274"/>
    </location>
</feature>
<keyword evidence="1" id="KW-0812">Transmembrane</keyword>
<protein>
    <submittedName>
        <fullName evidence="3">Fatty acid desaturase</fullName>
        <ecNumber evidence="3">1.14.19.-</ecNumber>
    </submittedName>
</protein>
<keyword evidence="4" id="KW-1185">Reference proteome</keyword>
<keyword evidence="1" id="KW-0472">Membrane</keyword>
<dbReference type="InterPro" id="IPR005804">
    <property type="entry name" value="FA_desaturase_dom"/>
</dbReference>
<dbReference type="AlphaFoldDB" id="A0A975H3Y4"/>
<dbReference type="EMBL" id="CP071796">
    <property type="protein sequence ID" value="QTD45780.1"/>
    <property type="molecule type" value="Genomic_DNA"/>
</dbReference>